<comment type="caution">
    <text evidence="2">The sequence shown here is derived from an EMBL/GenBank/DDBJ whole genome shotgun (WGS) entry which is preliminary data.</text>
</comment>
<accession>A0A3M7SUV4</accession>
<dbReference type="EMBL" id="REGN01000731">
    <property type="protein sequence ID" value="RNA39603.1"/>
    <property type="molecule type" value="Genomic_DNA"/>
</dbReference>
<dbReference type="Proteomes" id="UP000276133">
    <property type="component" value="Unassembled WGS sequence"/>
</dbReference>
<feature type="transmembrane region" description="Helical" evidence="1">
    <location>
        <begin position="7"/>
        <end position="25"/>
    </location>
</feature>
<protein>
    <submittedName>
        <fullName evidence="2">Uncharacterized protein</fullName>
    </submittedName>
</protein>
<evidence type="ECO:0000313" key="2">
    <source>
        <dbReference type="EMBL" id="RNA39603.1"/>
    </source>
</evidence>
<proteinExistence type="predicted"/>
<sequence>MRLLAFFFWRNLIIVYLLILTAWVLELKLVASF</sequence>
<organism evidence="2 3">
    <name type="scientific">Brachionus plicatilis</name>
    <name type="common">Marine rotifer</name>
    <name type="synonym">Brachionus muelleri</name>
    <dbReference type="NCBI Taxonomy" id="10195"/>
    <lineage>
        <taxon>Eukaryota</taxon>
        <taxon>Metazoa</taxon>
        <taxon>Spiralia</taxon>
        <taxon>Gnathifera</taxon>
        <taxon>Rotifera</taxon>
        <taxon>Eurotatoria</taxon>
        <taxon>Monogononta</taxon>
        <taxon>Pseudotrocha</taxon>
        <taxon>Ploima</taxon>
        <taxon>Brachionidae</taxon>
        <taxon>Brachionus</taxon>
    </lineage>
</organism>
<evidence type="ECO:0000256" key="1">
    <source>
        <dbReference type="SAM" id="Phobius"/>
    </source>
</evidence>
<dbReference type="AlphaFoldDB" id="A0A3M7SUV4"/>
<keyword evidence="3" id="KW-1185">Reference proteome</keyword>
<keyword evidence="1" id="KW-1133">Transmembrane helix</keyword>
<reference evidence="2 3" key="1">
    <citation type="journal article" date="2018" name="Sci. Rep.">
        <title>Genomic signatures of local adaptation to the degree of environmental predictability in rotifers.</title>
        <authorList>
            <person name="Franch-Gras L."/>
            <person name="Hahn C."/>
            <person name="Garcia-Roger E.M."/>
            <person name="Carmona M.J."/>
            <person name="Serra M."/>
            <person name="Gomez A."/>
        </authorList>
    </citation>
    <scope>NUCLEOTIDE SEQUENCE [LARGE SCALE GENOMIC DNA]</scope>
    <source>
        <strain evidence="2">HYR1</strain>
    </source>
</reference>
<keyword evidence="1" id="KW-0812">Transmembrane</keyword>
<gene>
    <name evidence="2" type="ORF">BpHYR1_044258</name>
</gene>
<evidence type="ECO:0000313" key="3">
    <source>
        <dbReference type="Proteomes" id="UP000276133"/>
    </source>
</evidence>
<name>A0A3M7SUV4_BRAPC</name>
<keyword evidence="1" id="KW-0472">Membrane</keyword>